<dbReference type="PANTHER" id="PTHR21456:SF1">
    <property type="entry name" value="C2 NT-TYPE DOMAIN-CONTAINING PROTEIN"/>
    <property type="match status" value="1"/>
</dbReference>
<dbReference type="OrthoDB" id="3365224at2759"/>
<dbReference type="EMBL" id="MU826372">
    <property type="protein sequence ID" value="KAJ7377790.1"/>
    <property type="molecule type" value="Genomic_DNA"/>
</dbReference>
<evidence type="ECO:0000313" key="6">
    <source>
        <dbReference type="Proteomes" id="UP001163046"/>
    </source>
</evidence>
<organism evidence="5 6">
    <name type="scientific">Desmophyllum pertusum</name>
    <dbReference type="NCBI Taxonomy" id="174260"/>
    <lineage>
        <taxon>Eukaryota</taxon>
        <taxon>Metazoa</taxon>
        <taxon>Cnidaria</taxon>
        <taxon>Anthozoa</taxon>
        <taxon>Hexacorallia</taxon>
        <taxon>Scleractinia</taxon>
        <taxon>Caryophylliina</taxon>
        <taxon>Caryophylliidae</taxon>
        <taxon>Desmophyllum</taxon>
    </lineage>
</organism>
<comment type="similarity">
    <text evidence="1">Belongs to the EEIG family.</text>
</comment>
<gene>
    <name evidence="5" type="ORF">OS493_026357</name>
</gene>
<dbReference type="Pfam" id="PF10358">
    <property type="entry name" value="NT-C2"/>
    <property type="match status" value="1"/>
</dbReference>
<feature type="transmembrane region" description="Helical" evidence="3">
    <location>
        <begin position="75"/>
        <end position="96"/>
    </location>
</feature>
<feature type="transmembrane region" description="Helical" evidence="3">
    <location>
        <begin position="102"/>
        <end position="124"/>
    </location>
</feature>
<name>A0A9X0CW66_9CNID</name>
<feature type="region of interest" description="Disordered" evidence="2">
    <location>
        <begin position="233"/>
        <end position="400"/>
    </location>
</feature>
<comment type="caution">
    <text evidence="5">The sequence shown here is derived from an EMBL/GenBank/DDBJ whole genome shotgun (WGS) entry which is preliminary data.</text>
</comment>
<keyword evidence="3" id="KW-0812">Transmembrane</keyword>
<accession>A0A9X0CW66</accession>
<keyword evidence="3" id="KW-1133">Transmembrane helix</keyword>
<evidence type="ECO:0000256" key="1">
    <source>
        <dbReference type="ARBA" id="ARBA00034780"/>
    </source>
</evidence>
<dbReference type="Proteomes" id="UP001163046">
    <property type="component" value="Unassembled WGS sequence"/>
</dbReference>
<evidence type="ECO:0000256" key="2">
    <source>
        <dbReference type="SAM" id="MobiDB-lite"/>
    </source>
</evidence>
<keyword evidence="3" id="KW-0472">Membrane</keyword>
<evidence type="ECO:0000256" key="3">
    <source>
        <dbReference type="SAM" id="Phobius"/>
    </source>
</evidence>
<dbReference type="InterPro" id="IPR019448">
    <property type="entry name" value="NT-C2"/>
</dbReference>
<feature type="compositionally biased region" description="Low complexity" evidence="2">
    <location>
        <begin position="307"/>
        <end position="340"/>
    </location>
</feature>
<dbReference type="Pfam" id="PF16015">
    <property type="entry name" value="Promethin"/>
    <property type="match status" value="1"/>
</dbReference>
<evidence type="ECO:0000259" key="4">
    <source>
        <dbReference type="PROSITE" id="PS51840"/>
    </source>
</evidence>
<dbReference type="InterPro" id="IPR039931">
    <property type="entry name" value="EEIG1/2-like"/>
</dbReference>
<dbReference type="AlphaFoldDB" id="A0A9X0CW66"/>
<feature type="compositionally biased region" description="Polar residues" evidence="2">
    <location>
        <begin position="357"/>
        <end position="371"/>
    </location>
</feature>
<evidence type="ECO:0000313" key="5">
    <source>
        <dbReference type="EMBL" id="KAJ7377790.1"/>
    </source>
</evidence>
<dbReference type="PANTHER" id="PTHR21456">
    <property type="entry name" value="FAMILY WITH SEQUENCE SIMILARITY 102"/>
    <property type="match status" value="1"/>
</dbReference>
<feature type="domain" description="C2 NT-type" evidence="4">
    <location>
        <begin position="78"/>
        <end position="226"/>
    </location>
</feature>
<dbReference type="PROSITE" id="PS51840">
    <property type="entry name" value="C2_NT"/>
    <property type="match status" value="1"/>
</dbReference>
<proteinExistence type="inferred from homology"/>
<sequence>MSWVQDMFPWLTSNLQAMNQRVASLKDCKAMHTLRLLMVFVLDHPIMSLFLAMLMTLCCLPIIVILAFASSSTVLISLSALVVLGGTFLVALFSFLVVLSPILVSGGILAVVLYISFGVIMRMFHELFNEGGSRQPLREMGKDVTFPCKMTANVSTGVLDTCNYRVSIRKETKGGKAHIKLGFADVNLAEFAGSASTTKRYILEGYEDKTLRQDNSILEVAVSMQLTSGDPLFKVPYAPSDNQATTETAENRAPPSDHHDSVNNTTPGAEARKSILSSSPGSTSESQETAGSNPDKVSFIPGHARSFSEPPCSISSSHNRSISQLSRISGYSTGHSFSSSLEGKSSRRKQSSGSGQANSDDTAFCDSEQTLSPPPERQGKRISWKKQDDQRSSHNRVNADDVIEQLFSGQNFSGDENPSGDELQVNQLSMFFTNIPGGYSRPIPEDKYRTL</sequence>
<protein>
    <recommendedName>
        <fullName evidence="4">C2 NT-type domain-containing protein</fullName>
    </recommendedName>
</protein>
<keyword evidence="6" id="KW-1185">Reference proteome</keyword>
<reference evidence="5" key="1">
    <citation type="submission" date="2023-01" db="EMBL/GenBank/DDBJ databases">
        <title>Genome assembly of the deep-sea coral Lophelia pertusa.</title>
        <authorList>
            <person name="Herrera S."/>
            <person name="Cordes E."/>
        </authorList>
    </citation>
    <scope>NUCLEOTIDE SEQUENCE</scope>
    <source>
        <strain evidence="5">USNM1676648</strain>
        <tissue evidence="5">Polyp</tissue>
    </source>
</reference>
<feature type="transmembrane region" description="Helical" evidence="3">
    <location>
        <begin position="46"/>
        <end position="68"/>
    </location>
</feature>
<feature type="compositionally biased region" description="Low complexity" evidence="2">
    <location>
        <begin position="274"/>
        <end position="286"/>
    </location>
</feature>